<protein>
    <recommendedName>
        <fullName evidence="4 6">Phosphatase NudJ</fullName>
        <ecNumber evidence="6">3.6.1.-</ecNumber>
    </recommendedName>
</protein>
<sequence length="153" mass="17934">MVWKPRVTVASVIEQNGRFLMVEEEHHGQIVINQPAGHMEYGESLIDAAQRETLEETGWRVQPDALLGVFHMQRPDQDRVYLRFTFSGYVLEHINDFNLDPDILRTHWLTEAEIRDTSRFTVRSDLVLRSIDAYKAGIRYPLDMLHYFQTDNS</sequence>
<comment type="subunit">
    <text evidence="3 6">Monomer.</text>
</comment>
<dbReference type="EC" id="3.6.1.-" evidence="6"/>
<dbReference type="GO" id="GO:0004787">
    <property type="term" value="F:thiamine diphosphate phosphatase activity"/>
    <property type="evidence" value="ECO:0007669"/>
    <property type="project" value="InterPro"/>
</dbReference>
<feature type="domain" description="Nudix hydrolase" evidence="7">
    <location>
        <begin position="4"/>
        <end position="134"/>
    </location>
</feature>
<reference evidence="8" key="1">
    <citation type="journal article" date="2023" name="Int. J. Mol. Sci.">
        <title>Metagenomics Revealed a New Genus 'Candidatus Thiocaldithrix dubininis' gen. nov., sp. nov. and a New Species 'Candidatus Thiothrix putei' sp. nov. in the Family Thiotrichaceae, Some Members of Which Have Traits of Both Na+- and H+-Motive Energetics.</title>
        <authorList>
            <person name="Ravin N.V."/>
            <person name="Muntyan M.S."/>
            <person name="Smolyakov D.D."/>
            <person name="Rudenko T.S."/>
            <person name="Beletsky A.V."/>
            <person name="Mardanov A.V."/>
            <person name="Grabovich M.Y."/>
        </authorList>
    </citation>
    <scope>NUCLEOTIDE SEQUENCE</scope>
    <source>
        <strain evidence="8">GKL-01</strain>
    </source>
</reference>
<comment type="similarity">
    <text evidence="2 6">Belongs to the Nudix hydrolase family. NudJ subfamily.</text>
</comment>
<dbReference type="Gene3D" id="3.90.79.10">
    <property type="entry name" value="Nucleoside Triphosphate Pyrophosphohydrolase"/>
    <property type="match status" value="1"/>
</dbReference>
<gene>
    <name evidence="6" type="primary">nudJ</name>
    <name evidence="8" type="ORF">QJT80_05310</name>
</gene>
<evidence type="ECO:0000256" key="6">
    <source>
        <dbReference type="RuleBase" id="RU364043"/>
    </source>
</evidence>
<evidence type="ECO:0000256" key="4">
    <source>
        <dbReference type="ARBA" id="ARBA00015552"/>
    </source>
</evidence>
<dbReference type="PROSITE" id="PS51462">
    <property type="entry name" value="NUDIX"/>
    <property type="match status" value="1"/>
</dbReference>
<keyword evidence="6" id="KW-0460">Magnesium</keyword>
<accession>A0AA95HAZ3</accession>
<evidence type="ECO:0000259" key="7">
    <source>
        <dbReference type="PROSITE" id="PS51462"/>
    </source>
</evidence>
<dbReference type="PANTHER" id="PTHR43222">
    <property type="entry name" value="NUDIX HYDROLASE 23"/>
    <property type="match status" value="1"/>
</dbReference>
<reference evidence="8" key="2">
    <citation type="submission" date="2023-04" db="EMBL/GenBank/DDBJ databases">
        <authorList>
            <person name="Beletskiy A.V."/>
            <person name="Mardanov A.V."/>
            <person name="Ravin N.V."/>
        </authorList>
    </citation>
    <scope>NUCLEOTIDE SEQUENCE</scope>
    <source>
        <strain evidence="8">GKL-01</strain>
    </source>
</reference>
<dbReference type="SUPFAM" id="SSF55811">
    <property type="entry name" value="Nudix"/>
    <property type="match status" value="1"/>
</dbReference>
<dbReference type="AlphaFoldDB" id="A0AA95HAZ3"/>
<name>A0AA95HAZ3_9GAMM</name>
<dbReference type="PROSITE" id="PS00893">
    <property type="entry name" value="NUDIX_BOX"/>
    <property type="match status" value="1"/>
</dbReference>
<dbReference type="GO" id="GO:0017111">
    <property type="term" value="F:ribonucleoside triphosphate phosphatase activity"/>
    <property type="evidence" value="ECO:0007669"/>
    <property type="project" value="InterPro"/>
</dbReference>
<evidence type="ECO:0000256" key="2">
    <source>
        <dbReference type="ARBA" id="ARBA00007608"/>
    </source>
</evidence>
<dbReference type="InterPro" id="IPR020084">
    <property type="entry name" value="NUDIX_hydrolase_CS"/>
</dbReference>
<dbReference type="CDD" id="cd03675">
    <property type="entry name" value="NUDIX_Hydrolase"/>
    <property type="match status" value="1"/>
</dbReference>
<dbReference type="InterPro" id="IPR015797">
    <property type="entry name" value="NUDIX_hydrolase-like_dom_sf"/>
</dbReference>
<comment type="cofactor">
    <cofactor evidence="1 6">
        <name>Mg(2+)</name>
        <dbReference type="ChEBI" id="CHEBI:18420"/>
    </cofactor>
</comment>
<dbReference type="GO" id="GO:0017110">
    <property type="term" value="F:nucleoside diphosphate phosphatase activity"/>
    <property type="evidence" value="ECO:0007669"/>
    <property type="project" value="InterPro"/>
</dbReference>
<dbReference type="Proteomes" id="UP001300672">
    <property type="component" value="Chromosome"/>
</dbReference>
<dbReference type="PANTHER" id="PTHR43222:SF11">
    <property type="entry name" value="PHOSPHATASE NUDJ"/>
    <property type="match status" value="1"/>
</dbReference>
<evidence type="ECO:0000256" key="3">
    <source>
        <dbReference type="ARBA" id="ARBA00011245"/>
    </source>
</evidence>
<evidence type="ECO:0000256" key="1">
    <source>
        <dbReference type="ARBA" id="ARBA00001946"/>
    </source>
</evidence>
<dbReference type="Pfam" id="PF00293">
    <property type="entry name" value="NUDIX"/>
    <property type="match status" value="1"/>
</dbReference>
<dbReference type="KEGG" id="tdu:QJT80_05310"/>
<dbReference type="InterPro" id="IPR033713">
    <property type="entry name" value="NudJ"/>
</dbReference>
<organism evidence="8">
    <name type="scientific">Candidatus Thiocaldithrix dubininis</name>
    <dbReference type="NCBI Taxonomy" id="3080823"/>
    <lineage>
        <taxon>Bacteria</taxon>
        <taxon>Pseudomonadati</taxon>
        <taxon>Pseudomonadota</taxon>
        <taxon>Gammaproteobacteria</taxon>
        <taxon>Thiotrichales</taxon>
        <taxon>Thiotrichaceae</taxon>
        <taxon>Candidatus Thiocaldithrix</taxon>
    </lineage>
</organism>
<proteinExistence type="inferred from homology"/>
<dbReference type="EMBL" id="CP124755">
    <property type="protein sequence ID" value="WGZ91899.1"/>
    <property type="molecule type" value="Genomic_DNA"/>
</dbReference>
<evidence type="ECO:0000256" key="5">
    <source>
        <dbReference type="ARBA" id="ARBA00022801"/>
    </source>
</evidence>
<keyword evidence="5 6" id="KW-0378">Hydrolase</keyword>
<dbReference type="InterPro" id="IPR000086">
    <property type="entry name" value="NUDIX_hydrolase_dom"/>
</dbReference>
<evidence type="ECO:0000313" key="8">
    <source>
        <dbReference type="EMBL" id="WGZ91899.1"/>
    </source>
</evidence>